<dbReference type="AlphaFoldDB" id="S7Q735"/>
<dbReference type="PANTHER" id="PTHR37019">
    <property type="entry name" value="CHROMOSOME 1, WHOLE GENOME SHOTGUN SEQUENCE"/>
    <property type="match status" value="1"/>
</dbReference>
<proteinExistence type="predicted"/>
<organism evidence="3 4">
    <name type="scientific">Gloeophyllum trabeum (strain ATCC 11539 / FP-39264 / Madison 617)</name>
    <name type="common">Brown rot fungus</name>
    <dbReference type="NCBI Taxonomy" id="670483"/>
    <lineage>
        <taxon>Eukaryota</taxon>
        <taxon>Fungi</taxon>
        <taxon>Dikarya</taxon>
        <taxon>Basidiomycota</taxon>
        <taxon>Agaricomycotina</taxon>
        <taxon>Agaricomycetes</taxon>
        <taxon>Gloeophyllales</taxon>
        <taxon>Gloeophyllaceae</taxon>
        <taxon>Gloeophyllum</taxon>
    </lineage>
</organism>
<evidence type="ECO:0000313" key="3">
    <source>
        <dbReference type="EMBL" id="EPQ55841.1"/>
    </source>
</evidence>
<dbReference type="GeneID" id="19298730"/>
<dbReference type="HOGENOM" id="CLU_112091_0_0_1"/>
<dbReference type="OrthoDB" id="5313995at2759"/>
<dbReference type="Proteomes" id="UP000030669">
    <property type="component" value="Unassembled WGS sequence"/>
</dbReference>
<dbReference type="KEGG" id="gtr:GLOTRDRAFT_105762"/>
<keyword evidence="4" id="KW-1185">Reference proteome</keyword>
<evidence type="ECO:0000313" key="4">
    <source>
        <dbReference type="Proteomes" id="UP000030669"/>
    </source>
</evidence>
<dbReference type="Pfam" id="PF24803">
    <property type="entry name" value="DUF7704"/>
    <property type="match status" value="1"/>
</dbReference>
<gene>
    <name evidence="3" type="ORF">GLOTRDRAFT_105762</name>
</gene>
<feature type="transmembrane region" description="Helical" evidence="1">
    <location>
        <begin position="52"/>
        <end position="72"/>
    </location>
</feature>
<dbReference type="InterPro" id="IPR056121">
    <property type="entry name" value="DUF7704"/>
</dbReference>
<keyword evidence="1" id="KW-1133">Transmembrane helix</keyword>
<dbReference type="PANTHER" id="PTHR37019:SF1">
    <property type="entry name" value="EXPERA DOMAIN-CONTAINING PROTEIN"/>
    <property type="match status" value="1"/>
</dbReference>
<protein>
    <recommendedName>
        <fullName evidence="2">DUF7704 domain-containing protein</fullName>
    </recommendedName>
</protein>
<sequence length="159" mass="17627">MEGATFSPNLPYVLFFLYIEPFSTIVGAYYAHLRPLEYLKLTHASSAPATSLGIPVGTQVVLSQLANLYLLFALNEALVLRSTRSLKTWRTLLTGLLIADFGHLYSIASLGTGMFWKFWQWNAIDWGNIGFVYCGALMRCLILSGVGVRIIGKDKKATT</sequence>
<keyword evidence="1" id="KW-0812">Transmembrane</keyword>
<feature type="domain" description="DUF7704" evidence="2">
    <location>
        <begin position="8"/>
        <end position="146"/>
    </location>
</feature>
<dbReference type="RefSeq" id="XP_007865870.1">
    <property type="nucleotide sequence ID" value="XM_007867679.1"/>
</dbReference>
<feature type="transmembrane region" description="Helical" evidence="1">
    <location>
        <begin position="92"/>
        <end position="116"/>
    </location>
</feature>
<name>S7Q735_GLOTA</name>
<keyword evidence="1" id="KW-0472">Membrane</keyword>
<feature type="transmembrane region" description="Helical" evidence="1">
    <location>
        <begin position="12"/>
        <end position="32"/>
    </location>
</feature>
<dbReference type="EMBL" id="KB469301">
    <property type="protein sequence ID" value="EPQ55841.1"/>
    <property type="molecule type" value="Genomic_DNA"/>
</dbReference>
<reference evidence="3 4" key="1">
    <citation type="journal article" date="2012" name="Science">
        <title>The Paleozoic origin of enzymatic lignin decomposition reconstructed from 31 fungal genomes.</title>
        <authorList>
            <person name="Floudas D."/>
            <person name="Binder M."/>
            <person name="Riley R."/>
            <person name="Barry K."/>
            <person name="Blanchette R.A."/>
            <person name="Henrissat B."/>
            <person name="Martinez A.T."/>
            <person name="Otillar R."/>
            <person name="Spatafora J.W."/>
            <person name="Yadav J.S."/>
            <person name="Aerts A."/>
            <person name="Benoit I."/>
            <person name="Boyd A."/>
            <person name="Carlson A."/>
            <person name="Copeland A."/>
            <person name="Coutinho P.M."/>
            <person name="de Vries R.P."/>
            <person name="Ferreira P."/>
            <person name="Findley K."/>
            <person name="Foster B."/>
            <person name="Gaskell J."/>
            <person name="Glotzer D."/>
            <person name="Gorecki P."/>
            <person name="Heitman J."/>
            <person name="Hesse C."/>
            <person name="Hori C."/>
            <person name="Igarashi K."/>
            <person name="Jurgens J.A."/>
            <person name="Kallen N."/>
            <person name="Kersten P."/>
            <person name="Kohler A."/>
            <person name="Kuees U."/>
            <person name="Kumar T.K.A."/>
            <person name="Kuo A."/>
            <person name="LaButti K."/>
            <person name="Larrondo L.F."/>
            <person name="Lindquist E."/>
            <person name="Ling A."/>
            <person name="Lombard V."/>
            <person name="Lucas S."/>
            <person name="Lundell T."/>
            <person name="Martin R."/>
            <person name="McLaughlin D.J."/>
            <person name="Morgenstern I."/>
            <person name="Morin E."/>
            <person name="Murat C."/>
            <person name="Nagy L.G."/>
            <person name="Nolan M."/>
            <person name="Ohm R.A."/>
            <person name="Patyshakuliyeva A."/>
            <person name="Rokas A."/>
            <person name="Ruiz-Duenas F.J."/>
            <person name="Sabat G."/>
            <person name="Salamov A."/>
            <person name="Samejima M."/>
            <person name="Schmutz J."/>
            <person name="Slot J.C."/>
            <person name="St John F."/>
            <person name="Stenlid J."/>
            <person name="Sun H."/>
            <person name="Sun S."/>
            <person name="Syed K."/>
            <person name="Tsang A."/>
            <person name="Wiebenga A."/>
            <person name="Young D."/>
            <person name="Pisabarro A."/>
            <person name="Eastwood D.C."/>
            <person name="Martin F."/>
            <person name="Cullen D."/>
            <person name="Grigoriev I.V."/>
            <person name="Hibbett D.S."/>
        </authorList>
    </citation>
    <scope>NUCLEOTIDE SEQUENCE [LARGE SCALE GENOMIC DNA]</scope>
    <source>
        <strain evidence="3 4">ATCC 11539</strain>
    </source>
</reference>
<feature type="transmembrane region" description="Helical" evidence="1">
    <location>
        <begin position="128"/>
        <end position="151"/>
    </location>
</feature>
<evidence type="ECO:0000259" key="2">
    <source>
        <dbReference type="Pfam" id="PF24803"/>
    </source>
</evidence>
<accession>S7Q735</accession>
<dbReference type="eggNOG" id="ENOG502S3HU">
    <property type="taxonomic scope" value="Eukaryota"/>
</dbReference>
<evidence type="ECO:0000256" key="1">
    <source>
        <dbReference type="SAM" id="Phobius"/>
    </source>
</evidence>
<dbReference type="OMA" id="AFFTHFR"/>